<dbReference type="RefSeq" id="WP_167470396.1">
    <property type="nucleotide sequence ID" value="NZ_BJMH01000038.1"/>
</dbReference>
<dbReference type="GeneID" id="87610252"/>
<dbReference type="EMBL" id="BJMH01000038">
    <property type="protein sequence ID" value="GEB35347.1"/>
    <property type="molecule type" value="Genomic_DNA"/>
</dbReference>
<comment type="caution">
    <text evidence="1">The sequence shown here is derived from an EMBL/GenBank/DDBJ whole genome shotgun (WGS) entry which is preliminary data.</text>
</comment>
<reference evidence="1 2" key="1">
    <citation type="submission" date="2019-06" db="EMBL/GenBank/DDBJ databases">
        <title>Whole genome shotgun sequence of Brevibacillus parabrevis NBRC 12334.</title>
        <authorList>
            <person name="Hosoyama A."/>
            <person name="Uohara A."/>
            <person name="Ohji S."/>
            <person name="Ichikawa N."/>
        </authorList>
    </citation>
    <scope>NUCLEOTIDE SEQUENCE [LARGE SCALE GENOMIC DNA]</scope>
    <source>
        <strain evidence="1 2">NBRC 12334</strain>
    </source>
</reference>
<evidence type="ECO:0000313" key="1">
    <source>
        <dbReference type="EMBL" id="GEB35347.1"/>
    </source>
</evidence>
<dbReference type="AlphaFoldDB" id="A0A4Y3PQ47"/>
<gene>
    <name evidence="1" type="ORF">BPA01_49270</name>
</gene>
<proteinExistence type="predicted"/>
<name>A0A4Y3PQ47_BREPA</name>
<dbReference type="Proteomes" id="UP000316882">
    <property type="component" value="Unassembled WGS sequence"/>
</dbReference>
<evidence type="ECO:0000313" key="2">
    <source>
        <dbReference type="Proteomes" id="UP000316882"/>
    </source>
</evidence>
<sequence length="48" mass="5215">MTKLLSIIMCIVFTLGIIVSSLSQINSAVVQDGGLRDRAVQWIDKAIP</sequence>
<organism evidence="1 2">
    <name type="scientific">Brevibacillus parabrevis</name>
    <dbReference type="NCBI Taxonomy" id="54914"/>
    <lineage>
        <taxon>Bacteria</taxon>
        <taxon>Bacillati</taxon>
        <taxon>Bacillota</taxon>
        <taxon>Bacilli</taxon>
        <taxon>Bacillales</taxon>
        <taxon>Paenibacillaceae</taxon>
        <taxon>Brevibacillus</taxon>
    </lineage>
</organism>
<protein>
    <submittedName>
        <fullName evidence="1">Uncharacterized protein</fullName>
    </submittedName>
</protein>
<accession>A0A4Y3PQ47</accession>
<keyword evidence="2" id="KW-1185">Reference proteome</keyword>